<evidence type="ECO:0000313" key="2">
    <source>
        <dbReference type="Proteomes" id="UP000240009"/>
    </source>
</evidence>
<evidence type="ECO:0000313" key="1">
    <source>
        <dbReference type="EMBL" id="PQO38775.1"/>
    </source>
</evidence>
<reference evidence="1 2" key="1">
    <citation type="submission" date="2018-02" db="EMBL/GenBank/DDBJ databases">
        <title>Comparative genomes isolates from brazilian mangrove.</title>
        <authorList>
            <person name="Araujo J.E."/>
            <person name="Taketani R.G."/>
            <person name="Silva M.C.P."/>
            <person name="Loureco M.V."/>
            <person name="Andreote F.D."/>
        </authorList>
    </citation>
    <scope>NUCLEOTIDE SEQUENCE [LARGE SCALE GENOMIC DNA]</scope>
    <source>
        <strain evidence="1 2">HEX-2 MGV</strain>
    </source>
</reference>
<accession>A0A2S8G2U8</accession>
<protein>
    <recommendedName>
        <fullName evidence="3">DUF1552 domain-containing protein</fullName>
    </recommendedName>
</protein>
<gene>
    <name evidence="1" type="ORF">C5Y96_02520</name>
</gene>
<dbReference type="InterPro" id="IPR006311">
    <property type="entry name" value="TAT_signal"/>
</dbReference>
<dbReference type="RefSeq" id="WP_105349975.1">
    <property type="nucleotide sequence ID" value="NZ_PUIA01000016.1"/>
</dbReference>
<dbReference type="PROSITE" id="PS51318">
    <property type="entry name" value="TAT"/>
    <property type="match status" value="1"/>
</dbReference>
<name>A0A2S8G2U8_9BACT</name>
<dbReference type="AlphaFoldDB" id="A0A2S8G2U8"/>
<proteinExistence type="predicted"/>
<dbReference type="Pfam" id="PF07586">
    <property type="entry name" value="HXXSHH"/>
    <property type="match status" value="1"/>
</dbReference>
<dbReference type="EMBL" id="PUIA01000016">
    <property type="protein sequence ID" value="PQO38775.1"/>
    <property type="molecule type" value="Genomic_DNA"/>
</dbReference>
<dbReference type="OrthoDB" id="9146593at2"/>
<organism evidence="1 2">
    <name type="scientific">Blastopirellula marina</name>
    <dbReference type="NCBI Taxonomy" id="124"/>
    <lineage>
        <taxon>Bacteria</taxon>
        <taxon>Pseudomonadati</taxon>
        <taxon>Planctomycetota</taxon>
        <taxon>Planctomycetia</taxon>
        <taxon>Pirellulales</taxon>
        <taxon>Pirellulaceae</taxon>
        <taxon>Blastopirellula</taxon>
    </lineage>
</organism>
<sequence>MSRQVHFNFGKKLNRRTVLRSTAGVGMAIPWLSAMQKAFAGSEEQKTPKRFVAMTLGLGLHAENLNPEKAGRDYKPSRYLEKLQDIRDKYTVVSGTSHPEVSGGHRAEASLLSATPMGKGAQARTTISIDQLLAKHMGHNTRFPSLVLSSSGNSSPSYTENGSMIPAESSPARLFMQLFVNDSPEEQAKQLHRARQGKSIMDLVAEDAKSLSRELGAGDRDRLAAYFNSVRELEKRMLEAEQWAHLPKPKVDAKKPIDISNPNDFIGRQRLMSDMIRLALSTDSTRFVSYHLGGSGGVVPLEGVDEGYHSLSHHGLDEEKLEQLALIETAIVHAWGDFLRGLDGVQEESGSLLENTSVLLTSNLGNASSHDNRNMPVLFAGGGFKHGQHLAFDKKNNYPLPNLFLSVLQQSGLEVDQFATSTGTMSGLEAA</sequence>
<comment type="caution">
    <text evidence="1">The sequence shown here is derived from an EMBL/GenBank/DDBJ whole genome shotgun (WGS) entry which is preliminary data.</text>
</comment>
<dbReference type="Proteomes" id="UP000240009">
    <property type="component" value="Unassembled WGS sequence"/>
</dbReference>
<evidence type="ECO:0008006" key="3">
    <source>
        <dbReference type="Google" id="ProtNLM"/>
    </source>
</evidence>
<dbReference type="InterPro" id="IPR011447">
    <property type="entry name" value="DUF1552"/>
</dbReference>